<dbReference type="InterPro" id="IPR009875">
    <property type="entry name" value="PilZ_domain"/>
</dbReference>
<proteinExistence type="predicted"/>
<gene>
    <name evidence="6" type="ORF">AVL57_11400</name>
    <name evidence="7" type="ORF">Q4527_01810</name>
</gene>
<protein>
    <submittedName>
        <fullName evidence="7">PilZ domain-containing protein</fullName>
    </submittedName>
</protein>
<evidence type="ECO:0000313" key="6">
    <source>
        <dbReference type="EMBL" id="AMJ74518.1"/>
    </source>
</evidence>
<evidence type="ECO:0000313" key="8">
    <source>
        <dbReference type="Proteomes" id="UP000056750"/>
    </source>
</evidence>
<dbReference type="KEGG" id="asq:AVL57_11400"/>
<reference evidence="7" key="2">
    <citation type="submission" date="2023-07" db="EMBL/GenBank/DDBJ databases">
        <title>Genome content predicts the carbon catabolic preferences of heterotrophic bacteria.</title>
        <authorList>
            <person name="Gralka M."/>
        </authorList>
    </citation>
    <scope>NUCLEOTIDE SEQUENCE</scope>
    <source>
        <strain evidence="7">F2M12</strain>
    </source>
</reference>
<evidence type="ECO:0000259" key="5">
    <source>
        <dbReference type="Pfam" id="PF12945"/>
    </source>
</evidence>
<keyword evidence="3" id="KW-0975">Bacterial flagellum</keyword>
<keyword evidence="8" id="KW-1185">Reference proteome</keyword>
<reference evidence="6 8" key="1">
    <citation type="submission" date="2015-12" db="EMBL/GenBank/DDBJ databases">
        <title>Intraspecies pangenome expansion in the marine bacterium Alteromonas.</title>
        <authorList>
            <person name="Lopez-Perez M."/>
            <person name="Rodriguez-Valera F."/>
        </authorList>
    </citation>
    <scope>NUCLEOTIDE SEQUENCE [LARGE SCALE GENOMIC DNA]</scope>
    <source>
        <strain evidence="6 8">LMG 21861</strain>
    </source>
</reference>
<accession>A0AAW7YYS3</accession>
<keyword evidence="1" id="KW-0973">c-di-GMP</keyword>
<dbReference type="EMBL" id="JAUOQI010000001">
    <property type="protein sequence ID" value="MDO6576102.1"/>
    <property type="molecule type" value="Genomic_DNA"/>
</dbReference>
<dbReference type="InterPro" id="IPR012349">
    <property type="entry name" value="Split_barrel_FMN-bd"/>
</dbReference>
<evidence type="ECO:0000256" key="3">
    <source>
        <dbReference type="ARBA" id="ARBA00023143"/>
    </source>
</evidence>
<evidence type="ECO:0000259" key="4">
    <source>
        <dbReference type="Pfam" id="PF07238"/>
    </source>
</evidence>
<dbReference type="Proteomes" id="UP000056750">
    <property type="component" value="Chromosome"/>
</dbReference>
<dbReference type="Gene3D" id="2.30.110.10">
    <property type="entry name" value="Electron Transport, Fmn-binding Protein, Chain A"/>
    <property type="match status" value="1"/>
</dbReference>
<feature type="domain" description="PilZ" evidence="4">
    <location>
        <begin position="121"/>
        <end position="220"/>
    </location>
</feature>
<evidence type="ECO:0000313" key="9">
    <source>
        <dbReference type="Proteomes" id="UP001170717"/>
    </source>
</evidence>
<organism evidence="7 9">
    <name type="scientific">Alteromonas stellipolaris</name>
    <dbReference type="NCBI Taxonomy" id="233316"/>
    <lineage>
        <taxon>Bacteria</taxon>
        <taxon>Pseudomonadati</taxon>
        <taxon>Pseudomonadota</taxon>
        <taxon>Gammaproteobacteria</taxon>
        <taxon>Alteromonadales</taxon>
        <taxon>Alteromonadaceae</taxon>
        <taxon>Alteromonas/Salinimonas group</taxon>
        <taxon>Alteromonas</taxon>
    </lineage>
</organism>
<dbReference type="InterPro" id="IPR009926">
    <property type="entry name" value="T3SS_YcgR_PilZN"/>
</dbReference>
<dbReference type="RefSeq" id="WP_057791692.1">
    <property type="nucleotide sequence ID" value="NZ_CANLMS010000006.1"/>
</dbReference>
<dbReference type="Gene3D" id="2.40.10.220">
    <property type="entry name" value="predicted glycosyltransferase like domains"/>
    <property type="match status" value="1"/>
</dbReference>
<dbReference type="AlphaFoldDB" id="A0AAW7YYS3"/>
<evidence type="ECO:0000313" key="7">
    <source>
        <dbReference type="EMBL" id="MDO6576102.1"/>
    </source>
</evidence>
<dbReference type="Pfam" id="PF12945">
    <property type="entry name" value="PilZNR"/>
    <property type="match status" value="1"/>
</dbReference>
<name>A0AAW7YYS3_9ALTE</name>
<dbReference type="GeneID" id="83258355"/>
<keyword evidence="2" id="KW-0547">Nucleotide-binding</keyword>
<dbReference type="EMBL" id="CP013926">
    <property type="protein sequence ID" value="AMJ74518.1"/>
    <property type="molecule type" value="Genomic_DNA"/>
</dbReference>
<dbReference type="Proteomes" id="UP001170717">
    <property type="component" value="Unassembled WGS sequence"/>
</dbReference>
<sequence length="227" mass="24648">MSDNAVSSQLNREDVDNLCALPPGAVVDLQITTPTAPKRVKTAYVGMELATCMIFQIPTSAKWIVVRDLLTVGNDVVVRFVLEGDAGQVIAFRVKVLKLLAKPSGLLITSFPRRIESIGLRANKRAQPGIAVKVSCEAFPESEHVTGIIVDISNDGCRIALPLKPEWPIMIDETKIALVYSTDGKEATLNATVKNHQLESDFVYYGLKFDSDDDAVNALLAGHTLIS</sequence>
<dbReference type="GO" id="GO:0035438">
    <property type="term" value="F:cyclic-di-GMP binding"/>
    <property type="evidence" value="ECO:0007669"/>
    <property type="project" value="InterPro"/>
</dbReference>
<evidence type="ECO:0000256" key="2">
    <source>
        <dbReference type="ARBA" id="ARBA00022741"/>
    </source>
</evidence>
<dbReference type="Pfam" id="PF07238">
    <property type="entry name" value="PilZ"/>
    <property type="match status" value="1"/>
</dbReference>
<evidence type="ECO:0000256" key="1">
    <source>
        <dbReference type="ARBA" id="ARBA00022636"/>
    </source>
</evidence>
<feature type="domain" description="Type III secretion system flagellar brake protein YcgR PilZN" evidence="5">
    <location>
        <begin position="23"/>
        <end position="112"/>
    </location>
</feature>
<dbReference type="SUPFAM" id="SSF141371">
    <property type="entry name" value="PilZ domain-like"/>
    <property type="match status" value="2"/>
</dbReference>